<accession>A0ACB9YPU9</accession>
<protein>
    <submittedName>
        <fullName evidence="1">Uncharacterized protein</fullName>
    </submittedName>
</protein>
<evidence type="ECO:0000313" key="1">
    <source>
        <dbReference type="EMBL" id="KAI4861014.1"/>
    </source>
</evidence>
<name>A0ACB9YPU9_9PEZI</name>
<organism evidence="1 2">
    <name type="scientific">Hypoxylon rubiginosum</name>
    <dbReference type="NCBI Taxonomy" id="110542"/>
    <lineage>
        <taxon>Eukaryota</taxon>
        <taxon>Fungi</taxon>
        <taxon>Dikarya</taxon>
        <taxon>Ascomycota</taxon>
        <taxon>Pezizomycotina</taxon>
        <taxon>Sordariomycetes</taxon>
        <taxon>Xylariomycetidae</taxon>
        <taxon>Xylariales</taxon>
        <taxon>Hypoxylaceae</taxon>
        <taxon>Hypoxylon</taxon>
    </lineage>
</organism>
<sequence length="896" mass="99759">MSEVEFLLASNWVLLPGGVQEFSNELQEHPKGAKVKLAYDVAAASIKLKCLVSDEAAVMAVGQATLDKLVRRELANGWESGKKIAKAWDQATASEQYKEASALVFSPPEILRSSYRAAWILPGELADKNIFLAHLVPDEAMANLQQHTGCTLMASTDGYVMYIGADSSGAIARAKGKLNAVAEHVARPTQSDTRCETFIYAEDQQDGKATFSYLEQGPRTHLTTLFLDRANYNVEAGSNIYGTLFEKGVVVSLYDGDRNKLISRPKDVVPAIPSKDQDEPYRAFPADWTYNPKERQDDGPSAAEDSIPSGPDQMVASWVTCLPQPEQMLPHEDKSARDAQSEDSKQLAQQGQHALPDLPTSFERPLSQSQIQTGTISYDPSQPHLLNPVNHLPAAIQNQATSQPNVLPHLWHAEPSSRKTIEASVPSEDTRKGSEKKSELNAIEEVAATLKDVVLPALNGVLPVLNTWIDEMRFQRSRSEDKPPRHTTMDQQARKKGRVNYKYKASRNPKRTEPAPKTAPKPATKPTPTVVHLVHPMFVHAISQKLASMVTGLEMFTGDLSVKVNLGRICLTEVNKNRIWFEGRSLKGHALPLQVVKNILDVDHADPGDVIFSKILTEKGADANYITQMKDGSGKKIWLGYQRRTIYEIVCLAMTKLDEPFRFVIEVDGNDFSHRIRQLSDEECSLFVHCPKRTWDFEITLSKSPRLGEDYEAFAKDLVDHMRVVPQSSGAPNLELVFKKAYKVEMLLTRTVNIASYHRGYAHPDLSLLHIREVHDMWPVEVTESANMVNVTIASYPGVAELGQLPKWYEVSIQCKTINTALSKNRDLAFGDKAGWSADQLMEDKAFESLVRSAARMIRAIDGVGFWGDNNQDANIHPVPLVKSEKEKDKDDPPSW</sequence>
<dbReference type="Proteomes" id="UP001497700">
    <property type="component" value="Unassembled WGS sequence"/>
</dbReference>
<comment type="caution">
    <text evidence="1">The sequence shown here is derived from an EMBL/GenBank/DDBJ whole genome shotgun (WGS) entry which is preliminary data.</text>
</comment>
<keyword evidence="2" id="KW-1185">Reference proteome</keyword>
<dbReference type="EMBL" id="MU393565">
    <property type="protein sequence ID" value="KAI4861014.1"/>
    <property type="molecule type" value="Genomic_DNA"/>
</dbReference>
<gene>
    <name evidence="1" type="ORF">F4820DRAFT_465133</name>
</gene>
<evidence type="ECO:0000313" key="2">
    <source>
        <dbReference type="Proteomes" id="UP001497700"/>
    </source>
</evidence>
<proteinExistence type="predicted"/>
<reference evidence="1 2" key="1">
    <citation type="journal article" date="2022" name="New Phytol.">
        <title>Ecological generalism drives hyperdiversity of secondary metabolite gene clusters in xylarialean endophytes.</title>
        <authorList>
            <person name="Franco M.E.E."/>
            <person name="Wisecaver J.H."/>
            <person name="Arnold A.E."/>
            <person name="Ju Y.M."/>
            <person name="Slot J.C."/>
            <person name="Ahrendt S."/>
            <person name="Moore L.P."/>
            <person name="Eastman K.E."/>
            <person name="Scott K."/>
            <person name="Konkel Z."/>
            <person name="Mondo S.J."/>
            <person name="Kuo A."/>
            <person name="Hayes R.D."/>
            <person name="Haridas S."/>
            <person name="Andreopoulos B."/>
            <person name="Riley R."/>
            <person name="LaButti K."/>
            <person name="Pangilinan J."/>
            <person name="Lipzen A."/>
            <person name="Amirebrahimi M."/>
            <person name="Yan J."/>
            <person name="Adam C."/>
            <person name="Keymanesh K."/>
            <person name="Ng V."/>
            <person name="Louie K."/>
            <person name="Northen T."/>
            <person name="Drula E."/>
            <person name="Henrissat B."/>
            <person name="Hsieh H.M."/>
            <person name="Youens-Clark K."/>
            <person name="Lutzoni F."/>
            <person name="Miadlikowska J."/>
            <person name="Eastwood D.C."/>
            <person name="Hamelin R.C."/>
            <person name="Grigoriev I.V."/>
            <person name="U'Ren J.M."/>
        </authorList>
    </citation>
    <scope>NUCLEOTIDE SEQUENCE [LARGE SCALE GENOMIC DNA]</scope>
    <source>
        <strain evidence="1 2">CBS 119005</strain>
    </source>
</reference>